<dbReference type="PANTHER" id="PTHR10366">
    <property type="entry name" value="NAD DEPENDENT EPIMERASE/DEHYDRATASE"/>
    <property type="match status" value="1"/>
</dbReference>
<dbReference type="EnsemblPlants" id="TuG1812G0700004345.01.T01">
    <property type="protein sequence ID" value="TuG1812G0700004345.01.T01"/>
    <property type="gene ID" value="TuG1812G0700004345.01"/>
</dbReference>
<organism evidence="3 4">
    <name type="scientific">Triticum urartu</name>
    <name type="common">Red wild einkorn</name>
    <name type="synonym">Crithodium urartu</name>
    <dbReference type="NCBI Taxonomy" id="4572"/>
    <lineage>
        <taxon>Eukaryota</taxon>
        <taxon>Viridiplantae</taxon>
        <taxon>Streptophyta</taxon>
        <taxon>Embryophyta</taxon>
        <taxon>Tracheophyta</taxon>
        <taxon>Spermatophyta</taxon>
        <taxon>Magnoliopsida</taxon>
        <taxon>Liliopsida</taxon>
        <taxon>Poales</taxon>
        <taxon>Poaceae</taxon>
        <taxon>BOP clade</taxon>
        <taxon>Pooideae</taxon>
        <taxon>Triticodae</taxon>
        <taxon>Triticeae</taxon>
        <taxon>Triticinae</taxon>
        <taxon>Triticum</taxon>
    </lineage>
</organism>
<dbReference type="Gramene" id="TuG1812U0000141100.01.T01">
    <property type="protein sequence ID" value="TuG1812U0000141100.01.T01"/>
    <property type="gene ID" value="TuG1812U0000141100.01"/>
</dbReference>
<evidence type="ECO:0000313" key="4">
    <source>
        <dbReference type="Proteomes" id="UP000015106"/>
    </source>
</evidence>
<reference evidence="3" key="2">
    <citation type="submission" date="2018-03" db="EMBL/GenBank/DDBJ databases">
        <title>The Triticum urartu genome reveals the dynamic nature of wheat genome evolution.</title>
        <authorList>
            <person name="Ling H."/>
            <person name="Ma B."/>
            <person name="Shi X."/>
            <person name="Liu H."/>
            <person name="Dong L."/>
            <person name="Sun H."/>
            <person name="Cao Y."/>
            <person name="Gao Q."/>
            <person name="Zheng S."/>
            <person name="Li Y."/>
            <person name="Yu Y."/>
            <person name="Du H."/>
            <person name="Qi M."/>
            <person name="Li Y."/>
            <person name="Yu H."/>
            <person name="Cui Y."/>
            <person name="Wang N."/>
            <person name="Chen C."/>
            <person name="Wu H."/>
            <person name="Zhao Y."/>
            <person name="Zhang J."/>
            <person name="Li Y."/>
            <person name="Zhou W."/>
            <person name="Zhang B."/>
            <person name="Hu W."/>
            <person name="Eijk M."/>
            <person name="Tang J."/>
            <person name="Witsenboer H."/>
            <person name="Zhao S."/>
            <person name="Li Z."/>
            <person name="Zhang A."/>
            <person name="Wang D."/>
            <person name="Liang C."/>
        </authorList>
    </citation>
    <scope>NUCLEOTIDE SEQUENCE [LARGE SCALE GENOMIC DNA]</scope>
    <source>
        <strain evidence="3">cv. G1812</strain>
    </source>
</reference>
<keyword evidence="4" id="KW-1185">Reference proteome</keyword>
<reference evidence="3" key="3">
    <citation type="submission" date="2022-06" db="UniProtKB">
        <authorList>
            <consortium name="EnsemblPlants"/>
        </authorList>
    </citation>
    <scope>IDENTIFICATION</scope>
</reference>
<dbReference type="AlphaFoldDB" id="A0A8R7V7G7"/>
<dbReference type="SUPFAM" id="SSF51735">
    <property type="entry name" value="NAD(P)-binding Rossmann-fold domains"/>
    <property type="match status" value="1"/>
</dbReference>
<dbReference type="Proteomes" id="UP000015106">
    <property type="component" value="Chromosome 7"/>
</dbReference>
<feature type="domain" description="NAD-dependent epimerase/dehydratase" evidence="2">
    <location>
        <begin position="11"/>
        <end position="283"/>
    </location>
</feature>
<proteinExistence type="predicted"/>
<accession>A0A8R7V7G7</accession>
<dbReference type="Gene3D" id="3.40.50.720">
    <property type="entry name" value="NAD(P)-binding Rossmann-like Domain"/>
    <property type="match status" value="1"/>
</dbReference>
<dbReference type="Gramene" id="TuG1812G0700004345.01.T01">
    <property type="protein sequence ID" value="TuG1812G0700004345.01.T01"/>
    <property type="gene ID" value="TuG1812G0700004345.01"/>
</dbReference>
<dbReference type="Pfam" id="PF01370">
    <property type="entry name" value="Epimerase"/>
    <property type="match status" value="1"/>
</dbReference>
<dbReference type="InterPro" id="IPR001509">
    <property type="entry name" value="Epimerase_deHydtase"/>
</dbReference>
<dbReference type="FunFam" id="3.40.50.720:FF:000085">
    <property type="entry name" value="Dihydroflavonol reductase"/>
    <property type="match status" value="1"/>
</dbReference>
<dbReference type="CDD" id="cd08958">
    <property type="entry name" value="FR_SDR_e"/>
    <property type="match status" value="1"/>
</dbReference>
<dbReference type="GO" id="GO:0016616">
    <property type="term" value="F:oxidoreductase activity, acting on the CH-OH group of donors, NAD or NADP as acceptor"/>
    <property type="evidence" value="ECO:0007669"/>
    <property type="project" value="TreeGrafter"/>
</dbReference>
<evidence type="ECO:0000256" key="1">
    <source>
        <dbReference type="ARBA" id="ARBA00023002"/>
    </source>
</evidence>
<dbReference type="PANTHER" id="PTHR10366:SF838">
    <property type="entry name" value="NAD-DEPENDENT EPIMERASE_DEHYDRATASE DOMAIN-CONTAINING PROTEIN"/>
    <property type="match status" value="1"/>
</dbReference>
<dbReference type="InterPro" id="IPR050425">
    <property type="entry name" value="NAD(P)_dehydrat-like"/>
</dbReference>
<gene>
    <name evidence="3" type="primary">LOC125522799</name>
</gene>
<evidence type="ECO:0000259" key="2">
    <source>
        <dbReference type="Pfam" id="PF01370"/>
    </source>
</evidence>
<keyword evidence="1" id="KW-0560">Oxidoreductase</keyword>
<name>A0A8R7V7G7_TRIUA</name>
<protein>
    <recommendedName>
        <fullName evidence="2">NAD-dependent epimerase/dehydratase domain-containing protein</fullName>
    </recommendedName>
</protein>
<dbReference type="InterPro" id="IPR036291">
    <property type="entry name" value="NAD(P)-bd_dom_sf"/>
</dbReference>
<dbReference type="EnsemblPlants" id="TuG1812U0000141100.01.T01">
    <property type="protein sequence ID" value="TuG1812U0000141100.01.T01"/>
    <property type="gene ID" value="TuG1812U0000141100.01"/>
</dbReference>
<sequence>MEGEASKTKTVCVTGAGGFVGSWLVRRLLSTGEYTVHGTVRDLGTTRPTPPFFELSRAKDRPDGASALVHAGDRRTGHLKALDGAGERLRLFKADVLDYAGVAYAVSGCGGVFHVASPVPADKPQNPEVEVLAPAVRGTQNVLKACHQAKVGRVVVVSSAAAVAMNPGFPRDAVLDEDAWSDEDHCRTTGMWYALSKTLAEREALAYAEKTGLDVVTVCPPLVLGPLLQRVANTSSLVLVNLLKGKPFFRRDRDTVEDKARNAVDVRDLADALVLAYETPEASGRYICGAYRKKLSEMVDIVKSFYPDLTRPMKFVEGEEERMMSSKKLQALGWKLRAVEECLRDSVESYKAAGLLPE</sequence>
<evidence type="ECO:0000313" key="3">
    <source>
        <dbReference type="EnsemblPlants" id="TuG1812G0700004345.01.T01"/>
    </source>
</evidence>
<reference evidence="4" key="1">
    <citation type="journal article" date="2013" name="Nature">
        <title>Draft genome of the wheat A-genome progenitor Triticum urartu.</title>
        <authorList>
            <person name="Ling H.Q."/>
            <person name="Zhao S."/>
            <person name="Liu D."/>
            <person name="Wang J."/>
            <person name="Sun H."/>
            <person name="Zhang C."/>
            <person name="Fan H."/>
            <person name="Li D."/>
            <person name="Dong L."/>
            <person name="Tao Y."/>
            <person name="Gao C."/>
            <person name="Wu H."/>
            <person name="Li Y."/>
            <person name="Cui Y."/>
            <person name="Guo X."/>
            <person name="Zheng S."/>
            <person name="Wang B."/>
            <person name="Yu K."/>
            <person name="Liang Q."/>
            <person name="Yang W."/>
            <person name="Lou X."/>
            <person name="Chen J."/>
            <person name="Feng M."/>
            <person name="Jian J."/>
            <person name="Zhang X."/>
            <person name="Luo G."/>
            <person name="Jiang Y."/>
            <person name="Liu J."/>
            <person name="Wang Z."/>
            <person name="Sha Y."/>
            <person name="Zhang B."/>
            <person name="Wu H."/>
            <person name="Tang D."/>
            <person name="Shen Q."/>
            <person name="Xue P."/>
            <person name="Zou S."/>
            <person name="Wang X."/>
            <person name="Liu X."/>
            <person name="Wang F."/>
            <person name="Yang Y."/>
            <person name="An X."/>
            <person name="Dong Z."/>
            <person name="Zhang K."/>
            <person name="Zhang X."/>
            <person name="Luo M.C."/>
            <person name="Dvorak J."/>
            <person name="Tong Y."/>
            <person name="Wang J."/>
            <person name="Yang H."/>
            <person name="Li Z."/>
            <person name="Wang D."/>
            <person name="Zhang A."/>
            <person name="Wang J."/>
        </authorList>
    </citation>
    <scope>NUCLEOTIDE SEQUENCE</scope>
    <source>
        <strain evidence="4">cv. G1812</strain>
    </source>
</reference>